<gene>
    <name evidence="2" type="ORF">SCLCIDRAFT_145470</name>
</gene>
<name>A0A0C2ZBP2_9AGAM</name>
<dbReference type="EMBL" id="KN822430">
    <property type="protein sequence ID" value="KIM50452.1"/>
    <property type="molecule type" value="Genomic_DNA"/>
</dbReference>
<dbReference type="Pfam" id="PF05699">
    <property type="entry name" value="Dimer_Tnp_hAT"/>
    <property type="match status" value="1"/>
</dbReference>
<proteinExistence type="predicted"/>
<feature type="domain" description="HAT C-terminal dimerisation" evidence="1">
    <location>
        <begin position="2"/>
        <end position="54"/>
    </location>
</feature>
<accession>A0A0C2ZBP2</accession>
<dbReference type="InterPro" id="IPR008906">
    <property type="entry name" value="HATC_C_dom"/>
</dbReference>
<evidence type="ECO:0000259" key="1">
    <source>
        <dbReference type="Pfam" id="PF05699"/>
    </source>
</evidence>
<dbReference type="AlphaFoldDB" id="A0A0C2ZBP2"/>
<sequence>MYSHLSQMVLDYLTIPAMSVDVECLFSKGHILLPYLHNCLSSASTCALLYFGHWSKLGLIKNKYLCQAACETEVPGDQEFELPAEWDRIDLDTFVTVLT</sequence>
<dbReference type="OrthoDB" id="1715602at2759"/>
<dbReference type="GO" id="GO:0046983">
    <property type="term" value="F:protein dimerization activity"/>
    <property type="evidence" value="ECO:0007669"/>
    <property type="project" value="InterPro"/>
</dbReference>
<organism evidence="2 3">
    <name type="scientific">Scleroderma citrinum Foug A</name>
    <dbReference type="NCBI Taxonomy" id="1036808"/>
    <lineage>
        <taxon>Eukaryota</taxon>
        <taxon>Fungi</taxon>
        <taxon>Dikarya</taxon>
        <taxon>Basidiomycota</taxon>
        <taxon>Agaricomycotina</taxon>
        <taxon>Agaricomycetes</taxon>
        <taxon>Agaricomycetidae</taxon>
        <taxon>Boletales</taxon>
        <taxon>Sclerodermatineae</taxon>
        <taxon>Sclerodermataceae</taxon>
        <taxon>Scleroderma</taxon>
    </lineage>
</organism>
<dbReference type="Proteomes" id="UP000053989">
    <property type="component" value="Unassembled WGS sequence"/>
</dbReference>
<reference evidence="3" key="2">
    <citation type="submission" date="2015-01" db="EMBL/GenBank/DDBJ databases">
        <title>Evolutionary Origins and Diversification of the Mycorrhizal Mutualists.</title>
        <authorList>
            <consortium name="DOE Joint Genome Institute"/>
            <consortium name="Mycorrhizal Genomics Consortium"/>
            <person name="Kohler A."/>
            <person name="Kuo A."/>
            <person name="Nagy L.G."/>
            <person name="Floudas D."/>
            <person name="Copeland A."/>
            <person name="Barry K.W."/>
            <person name="Cichocki N."/>
            <person name="Veneault-Fourrey C."/>
            <person name="LaButti K."/>
            <person name="Lindquist E.A."/>
            <person name="Lipzen A."/>
            <person name="Lundell T."/>
            <person name="Morin E."/>
            <person name="Murat C."/>
            <person name="Riley R."/>
            <person name="Ohm R."/>
            <person name="Sun H."/>
            <person name="Tunlid A."/>
            <person name="Henrissat B."/>
            <person name="Grigoriev I.V."/>
            <person name="Hibbett D.S."/>
            <person name="Martin F."/>
        </authorList>
    </citation>
    <scope>NUCLEOTIDE SEQUENCE [LARGE SCALE GENOMIC DNA]</scope>
    <source>
        <strain evidence="3">Foug A</strain>
    </source>
</reference>
<dbReference type="HOGENOM" id="CLU_009123_11_0_1"/>
<evidence type="ECO:0000313" key="3">
    <source>
        <dbReference type="Proteomes" id="UP000053989"/>
    </source>
</evidence>
<protein>
    <recommendedName>
        <fullName evidence="1">HAT C-terminal dimerisation domain-containing protein</fullName>
    </recommendedName>
</protein>
<keyword evidence="3" id="KW-1185">Reference proteome</keyword>
<dbReference type="InterPro" id="IPR012337">
    <property type="entry name" value="RNaseH-like_sf"/>
</dbReference>
<evidence type="ECO:0000313" key="2">
    <source>
        <dbReference type="EMBL" id="KIM50452.1"/>
    </source>
</evidence>
<dbReference type="SUPFAM" id="SSF53098">
    <property type="entry name" value="Ribonuclease H-like"/>
    <property type="match status" value="1"/>
</dbReference>
<reference evidence="2 3" key="1">
    <citation type="submission" date="2014-04" db="EMBL/GenBank/DDBJ databases">
        <authorList>
            <consortium name="DOE Joint Genome Institute"/>
            <person name="Kuo A."/>
            <person name="Kohler A."/>
            <person name="Nagy L.G."/>
            <person name="Floudas D."/>
            <person name="Copeland A."/>
            <person name="Barry K.W."/>
            <person name="Cichocki N."/>
            <person name="Veneault-Fourrey C."/>
            <person name="LaButti K."/>
            <person name="Lindquist E.A."/>
            <person name="Lipzen A."/>
            <person name="Lundell T."/>
            <person name="Morin E."/>
            <person name="Murat C."/>
            <person name="Sun H."/>
            <person name="Tunlid A."/>
            <person name="Henrissat B."/>
            <person name="Grigoriev I.V."/>
            <person name="Hibbett D.S."/>
            <person name="Martin F."/>
            <person name="Nordberg H.P."/>
            <person name="Cantor M.N."/>
            <person name="Hua S.X."/>
        </authorList>
    </citation>
    <scope>NUCLEOTIDE SEQUENCE [LARGE SCALE GENOMIC DNA]</scope>
    <source>
        <strain evidence="2 3">Foug A</strain>
    </source>
</reference>
<dbReference type="InParanoid" id="A0A0C2ZBP2"/>